<sequence>MLKRLAKSAFAQHAASFLIGLYIRLVYFSSRWELEGLEHYEAAEQHDKGVIVAFWHNRLLMVPMLKRRTERRFFMLVSAHRDGQMMAQSVSQFGIEFIRGSAASASKPGKSKRGVAAVSEMMSALAGQNLVGLTPDGPTGPAEKVKPGVIRLAQLSGAPILPIAYSASRGSRLNTWDRFLMAAPFSKGYYIVGPSIIVPAYADDDAQERLRKELETAIDKITREADERAKRSD</sequence>
<reference evidence="3" key="1">
    <citation type="submission" date="2023-02" db="EMBL/GenBank/DDBJ databases">
        <title>Genome sequence of Hyphococcus flavus.</title>
        <authorList>
            <person name="Rong J.-C."/>
            <person name="Zhao Q."/>
            <person name="Yi M."/>
            <person name="Wu J.-Y."/>
        </authorList>
    </citation>
    <scope>NUCLEOTIDE SEQUENCE</scope>
    <source>
        <strain evidence="3">MCCC 1K03223</strain>
    </source>
</reference>
<keyword evidence="3" id="KW-0808">Transferase</keyword>
<evidence type="ECO:0000256" key="1">
    <source>
        <dbReference type="SAM" id="Coils"/>
    </source>
</evidence>
<evidence type="ECO:0000313" key="3">
    <source>
        <dbReference type="EMBL" id="WDI30241.1"/>
    </source>
</evidence>
<evidence type="ECO:0000259" key="2">
    <source>
        <dbReference type="Pfam" id="PF04028"/>
    </source>
</evidence>
<dbReference type="GO" id="GO:0016746">
    <property type="term" value="F:acyltransferase activity"/>
    <property type="evidence" value="ECO:0007669"/>
    <property type="project" value="UniProtKB-KW"/>
</dbReference>
<dbReference type="EMBL" id="CP118166">
    <property type="protein sequence ID" value="WDI30241.1"/>
    <property type="molecule type" value="Genomic_DNA"/>
</dbReference>
<dbReference type="AlphaFoldDB" id="A0AAE9ZAM8"/>
<dbReference type="RefSeq" id="WP_274492036.1">
    <property type="nucleotide sequence ID" value="NZ_CP118166.1"/>
</dbReference>
<dbReference type="InterPro" id="IPR007172">
    <property type="entry name" value="DUF374"/>
</dbReference>
<dbReference type="SUPFAM" id="SSF69593">
    <property type="entry name" value="Glycerol-3-phosphate (1)-acyltransferase"/>
    <property type="match status" value="1"/>
</dbReference>
<dbReference type="KEGG" id="hfl:PUV54_09740"/>
<protein>
    <submittedName>
        <fullName evidence="3">Lysophospholipid acyltransferase family protein</fullName>
    </submittedName>
</protein>
<proteinExistence type="predicted"/>
<keyword evidence="3" id="KW-0012">Acyltransferase</keyword>
<dbReference type="Pfam" id="PF04028">
    <property type="entry name" value="DUF374"/>
    <property type="match status" value="1"/>
</dbReference>
<accession>A0AAE9ZAM8</accession>
<keyword evidence="1" id="KW-0175">Coiled coil</keyword>
<dbReference type="CDD" id="cd07983">
    <property type="entry name" value="LPLAT_DUF374-like"/>
    <property type="match status" value="1"/>
</dbReference>
<feature type="domain" description="DUF374" evidence="2">
    <location>
        <begin position="68"/>
        <end position="142"/>
    </location>
</feature>
<gene>
    <name evidence="3" type="ORF">PUV54_09740</name>
</gene>
<name>A0AAE9ZAM8_9PROT</name>
<organism evidence="3 4">
    <name type="scientific">Hyphococcus flavus</name>
    <dbReference type="NCBI Taxonomy" id="1866326"/>
    <lineage>
        <taxon>Bacteria</taxon>
        <taxon>Pseudomonadati</taxon>
        <taxon>Pseudomonadota</taxon>
        <taxon>Alphaproteobacteria</taxon>
        <taxon>Parvularculales</taxon>
        <taxon>Parvularculaceae</taxon>
        <taxon>Hyphococcus</taxon>
    </lineage>
</organism>
<evidence type="ECO:0000313" key="4">
    <source>
        <dbReference type="Proteomes" id="UP001214043"/>
    </source>
</evidence>
<keyword evidence="4" id="KW-1185">Reference proteome</keyword>
<dbReference type="Proteomes" id="UP001214043">
    <property type="component" value="Chromosome"/>
</dbReference>
<feature type="coiled-coil region" evidence="1">
    <location>
        <begin position="204"/>
        <end position="231"/>
    </location>
</feature>